<dbReference type="AlphaFoldDB" id="A0A9E6NKY2"/>
<protein>
    <submittedName>
        <fullName evidence="2">SMI1/KNR4 family protein</fullName>
    </submittedName>
</protein>
<dbReference type="InterPro" id="IPR018958">
    <property type="entry name" value="Knr4/Smi1-like_dom"/>
</dbReference>
<reference evidence="2" key="2">
    <citation type="journal article" date="2021" name="Microorganisms">
        <title>The Ever-Expanding Pseudomonas Genus: Description of 43 New Species and Partition of the Pseudomonas putida Group.</title>
        <authorList>
            <person name="Girard L."/>
            <person name="Lood C."/>
            <person name="Hofte M."/>
            <person name="Vandamme P."/>
            <person name="Rokni-Zadeh H."/>
            <person name="van Noort V."/>
            <person name="Lavigne R."/>
            <person name="De Mot R."/>
        </authorList>
    </citation>
    <scope>NUCLEOTIDE SEQUENCE</scope>
    <source>
        <strain evidence="2">OE 48.2</strain>
    </source>
</reference>
<organism evidence="2 3">
    <name type="scientific">Pseudomonas zeae</name>
    <dbReference type="NCBI Taxonomy" id="2745510"/>
    <lineage>
        <taxon>Bacteria</taxon>
        <taxon>Pseudomonadati</taxon>
        <taxon>Pseudomonadota</taxon>
        <taxon>Gammaproteobacteria</taxon>
        <taxon>Pseudomonadales</taxon>
        <taxon>Pseudomonadaceae</taxon>
        <taxon>Pseudomonas</taxon>
    </lineage>
</organism>
<dbReference type="RefSeq" id="WP_186624225.1">
    <property type="nucleotide sequence ID" value="NZ_CP077090.1"/>
</dbReference>
<dbReference type="InterPro" id="IPR037883">
    <property type="entry name" value="Knr4/Smi1-like_sf"/>
</dbReference>
<evidence type="ECO:0000259" key="1">
    <source>
        <dbReference type="SMART" id="SM00860"/>
    </source>
</evidence>
<evidence type="ECO:0000313" key="2">
    <source>
        <dbReference type="EMBL" id="QXI09661.1"/>
    </source>
</evidence>
<dbReference type="KEGG" id="pze:HU754_017640"/>
<dbReference type="EMBL" id="CP077090">
    <property type="protein sequence ID" value="QXI09661.1"/>
    <property type="molecule type" value="Genomic_DNA"/>
</dbReference>
<accession>A0A9E6NKY2</accession>
<gene>
    <name evidence="2" type="ORF">HU754_017640</name>
</gene>
<dbReference type="Proteomes" id="UP000627092">
    <property type="component" value="Chromosome"/>
</dbReference>
<evidence type="ECO:0000313" key="3">
    <source>
        <dbReference type="Proteomes" id="UP000627092"/>
    </source>
</evidence>
<dbReference type="SMART" id="SM00860">
    <property type="entry name" value="SMI1_KNR4"/>
    <property type="match status" value="1"/>
</dbReference>
<dbReference type="Pfam" id="PF09346">
    <property type="entry name" value="SMI1_KNR4"/>
    <property type="match status" value="1"/>
</dbReference>
<sequence>MKKNRDVFHELVLRGVILESALVGCSEGEIASVEQHFGCKIPLEYREFLTVAGHSAGKIFCGVDIFYPRLLSLKSEAEELLDELGLSDLLPADAKVFCMHQGYEINYFLPVSDDPPVFQFFEGQSSSVKAWDSFSDFLMASIESHFAQWPDLN</sequence>
<reference evidence="2" key="1">
    <citation type="journal article" date="2020" name="Microorganisms">
        <title>Reliable Identification of Environmental Pseudomonas Isolates Using the rpoD Gene.</title>
        <authorList>
            <consortium name="The Broad Institute Genome Sequencing Platform"/>
            <person name="Girard L."/>
            <person name="Lood C."/>
            <person name="Rokni-Zadeh H."/>
            <person name="van Noort V."/>
            <person name="Lavigne R."/>
            <person name="De Mot R."/>
        </authorList>
    </citation>
    <scope>NUCLEOTIDE SEQUENCE</scope>
    <source>
        <strain evidence="2">OE 48.2</strain>
    </source>
</reference>
<dbReference type="Gene3D" id="3.40.1580.10">
    <property type="entry name" value="SMI1/KNR4-like"/>
    <property type="match status" value="1"/>
</dbReference>
<dbReference type="SUPFAM" id="SSF160631">
    <property type="entry name" value="SMI1/KNR4-like"/>
    <property type="match status" value="1"/>
</dbReference>
<name>A0A9E6NKY2_9PSED</name>
<proteinExistence type="predicted"/>
<feature type="domain" description="Knr4/Smi1-like" evidence="1">
    <location>
        <begin position="24"/>
        <end position="140"/>
    </location>
</feature>